<dbReference type="WBParaSite" id="PSAMB.scaffold230size63538.g3749.t1">
    <property type="protein sequence ID" value="PSAMB.scaffold230size63538.g3749.t1"/>
    <property type="gene ID" value="PSAMB.scaffold230size63538.g3749"/>
</dbReference>
<dbReference type="AlphaFoldDB" id="A0A914VPC5"/>
<proteinExistence type="predicted"/>
<accession>A0A914VPC5</accession>
<feature type="compositionally biased region" description="Basic and acidic residues" evidence="1">
    <location>
        <begin position="55"/>
        <end position="70"/>
    </location>
</feature>
<evidence type="ECO:0000256" key="1">
    <source>
        <dbReference type="SAM" id="MobiDB-lite"/>
    </source>
</evidence>
<evidence type="ECO:0000313" key="3">
    <source>
        <dbReference type="WBParaSite" id="PSAMB.scaffold230size63538.g3749.t1"/>
    </source>
</evidence>
<feature type="region of interest" description="Disordered" evidence="1">
    <location>
        <begin position="1"/>
        <end position="89"/>
    </location>
</feature>
<organism evidence="2 3">
    <name type="scientific">Plectus sambesii</name>
    <dbReference type="NCBI Taxonomy" id="2011161"/>
    <lineage>
        <taxon>Eukaryota</taxon>
        <taxon>Metazoa</taxon>
        <taxon>Ecdysozoa</taxon>
        <taxon>Nematoda</taxon>
        <taxon>Chromadorea</taxon>
        <taxon>Plectida</taxon>
        <taxon>Plectina</taxon>
        <taxon>Plectoidea</taxon>
        <taxon>Plectidae</taxon>
        <taxon>Plectus</taxon>
    </lineage>
</organism>
<evidence type="ECO:0000313" key="2">
    <source>
        <dbReference type="Proteomes" id="UP000887566"/>
    </source>
</evidence>
<dbReference type="Proteomes" id="UP000887566">
    <property type="component" value="Unplaced"/>
</dbReference>
<name>A0A914VPC5_9BILA</name>
<feature type="compositionally biased region" description="Low complexity" evidence="1">
    <location>
        <begin position="1"/>
        <end position="14"/>
    </location>
</feature>
<sequence length="114" mass="12782">MLNGDTAATTLTLSRARRIERGGITHTKTSRGARISNNHRRQRYGASDHLALTAKTERDTRSGNERVSERRRSRSPSGAGGRRKRARSMAFVAEMRDTITGESLMEREREQAAL</sequence>
<protein>
    <submittedName>
        <fullName evidence="3">Uncharacterized protein</fullName>
    </submittedName>
</protein>
<keyword evidence="2" id="KW-1185">Reference proteome</keyword>
<reference evidence="3" key="1">
    <citation type="submission" date="2022-11" db="UniProtKB">
        <authorList>
            <consortium name="WormBaseParasite"/>
        </authorList>
    </citation>
    <scope>IDENTIFICATION</scope>
</reference>